<organism evidence="1">
    <name type="scientific">marine sediment metagenome</name>
    <dbReference type="NCBI Taxonomy" id="412755"/>
    <lineage>
        <taxon>unclassified sequences</taxon>
        <taxon>metagenomes</taxon>
        <taxon>ecological metagenomes</taxon>
    </lineage>
</organism>
<gene>
    <name evidence="1" type="ORF">LCGC14_1643590</name>
</gene>
<dbReference type="EMBL" id="LAZR01013726">
    <property type="protein sequence ID" value="KKM20625.1"/>
    <property type="molecule type" value="Genomic_DNA"/>
</dbReference>
<comment type="caution">
    <text evidence="1">The sequence shown here is derived from an EMBL/GenBank/DDBJ whole genome shotgun (WGS) entry which is preliminary data.</text>
</comment>
<accession>A0A0F9KYR5</accession>
<sequence length="76" mass="8075">MSGERSALPVILGGIVLAGAVLLGVYAAAQAAPATTPPPPTVYTCPVDGQEFATLEELQYHFTTEHPRTLLPIEWE</sequence>
<dbReference type="AlphaFoldDB" id="A0A0F9KYR5"/>
<evidence type="ECO:0000313" key="1">
    <source>
        <dbReference type="EMBL" id="KKM20625.1"/>
    </source>
</evidence>
<protein>
    <submittedName>
        <fullName evidence="1">Uncharacterized protein</fullName>
    </submittedName>
</protein>
<proteinExistence type="predicted"/>
<name>A0A0F9KYR5_9ZZZZ</name>
<reference evidence="1" key="1">
    <citation type="journal article" date="2015" name="Nature">
        <title>Complex archaea that bridge the gap between prokaryotes and eukaryotes.</title>
        <authorList>
            <person name="Spang A."/>
            <person name="Saw J.H."/>
            <person name="Jorgensen S.L."/>
            <person name="Zaremba-Niedzwiedzka K."/>
            <person name="Martijn J."/>
            <person name="Lind A.E."/>
            <person name="van Eijk R."/>
            <person name="Schleper C."/>
            <person name="Guy L."/>
            <person name="Ettema T.J."/>
        </authorList>
    </citation>
    <scope>NUCLEOTIDE SEQUENCE</scope>
</reference>